<dbReference type="AlphaFoldDB" id="A0A0A0ID49"/>
<dbReference type="CDD" id="cd04622">
    <property type="entry name" value="CBS_pair_HRP1_like"/>
    <property type="match status" value="1"/>
</dbReference>
<dbReference type="Pfam" id="PF00571">
    <property type="entry name" value="CBS"/>
    <property type="match status" value="2"/>
</dbReference>
<dbReference type="PANTHER" id="PTHR43080:SF2">
    <property type="entry name" value="CBS DOMAIN-CONTAINING PROTEIN"/>
    <property type="match status" value="1"/>
</dbReference>
<dbReference type="Proteomes" id="UP000030014">
    <property type="component" value="Unassembled WGS sequence"/>
</dbReference>
<protein>
    <submittedName>
        <fullName evidence="4">CBS domain-containing protein YhcV</fullName>
    </submittedName>
</protein>
<dbReference type="InterPro" id="IPR051257">
    <property type="entry name" value="Diverse_CBS-Domain"/>
</dbReference>
<dbReference type="EMBL" id="JDRY01000044">
    <property type="protein sequence ID" value="KGM98862.1"/>
    <property type="molecule type" value="Genomic_DNA"/>
</dbReference>
<evidence type="ECO:0000259" key="3">
    <source>
        <dbReference type="PROSITE" id="PS51371"/>
    </source>
</evidence>
<gene>
    <name evidence="4" type="ORF">Z955_10035</name>
</gene>
<keyword evidence="1 2" id="KW-0129">CBS domain</keyword>
<dbReference type="RefSeq" id="WP_013724761.1">
    <property type="nucleotide sequence ID" value="NZ_JDRY01000044.1"/>
</dbReference>
<dbReference type="PANTHER" id="PTHR43080">
    <property type="entry name" value="CBS DOMAIN-CONTAINING PROTEIN CBSX3, MITOCHONDRIAL"/>
    <property type="match status" value="1"/>
</dbReference>
<organism evidence="4 5">
    <name type="scientific">Clostridium botulinum C/D str. DC5</name>
    <dbReference type="NCBI Taxonomy" id="1443128"/>
    <lineage>
        <taxon>Bacteria</taxon>
        <taxon>Bacillati</taxon>
        <taxon>Bacillota</taxon>
        <taxon>Clostridia</taxon>
        <taxon>Eubacteriales</taxon>
        <taxon>Clostridiaceae</taxon>
        <taxon>Clostridium</taxon>
    </lineage>
</organism>
<dbReference type="PROSITE" id="PS51371">
    <property type="entry name" value="CBS"/>
    <property type="match status" value="2"/>
</dbReference>
<comment type="caution">
    <text evidence="4">The sequence shown here is derived from an EMBL/GenBank/DDBJ whole genome shotgun (WGS) entry which is preliminary data.</text>
</comment>
<feature type="domain" description="CBS" evidence="3">
    <location>
        <begin position="72"/>
        <end position="131"/>
    </location>
</feature>
<name>A0A0A0ID49_CLOBO</name>
<evidence type="ECO:0000256" key="1">
    <source>
        <dbReference type="ARBA" id="ARBA00023122"/>
    </source>
</evidence>
<dbReference type="Gene3D" id="3.10.580.10">
    <property type="entry name" value="CBS-domain"/>
    <property type="match status" value="1"/>
</dbReference>
<sequence length="142" mass="15474">MEVKNIMTKTVATINPEDTVERAAQMMSEYNVGSIPVCRGEEVVGIVTDRDITLRSSAQGKNVHQQKVKDIMSSNPVIANPSMDVNEVARLMGERQIRRLPVVEDDKVVGIVALGDLAVESQCLDKNKNTLGEISTPATPNI</sequence>
<dbReference type="SMART" id="SM00116">
    <property type="entry name" value="CBS"/>
    <property type="match status" value="2"/>
</dbReference>
<dbReference type="InterPro" id="IPR000644">
    <property type="entry name" value="CBS_dom"/>
</dbReference>
<evidence type="ECO:0000313" key="5">
    <source>
        <dbReference type="Proteomes" id="UP000030014"/>
    </source>
</evidence>
<evidence type="ECO:0000256" key="2">
    <source>
        <dbReference type="PROSITE-ProRule" id="PRU00703"/>
    </source>
</evidence>
<dbReference type="SUPFAM" id="SSF54631">
    <property type="entry name" value="CBS-domain pair"/>
    <property type="match status" value="1"/>
</dbReference>
<dbReference type="InterPro" id="IPR046342">
    <property type="entry name" value="CBS_dom_sf"/>
</dbReference>
<reference evidence="4 5" key="1">
    <citation type="submission" date="2014-01" db="EMBL/GenBank/DDBJ databases">
        <title>Plasmidome dynamics in the species complex Clostridium novyi sensu lato converts strains of independent lineages into distinctly different pathogens.</title>
        <authorList>
            <person name="Skarin H."/>
            <person name="Segerman B."/>
        </authorList>
    </citation>
    <scope>NUCLEOTIDE SEQUENCE [LARGE SCALE GENOMIC DNA]</scope>
    <source>
        <strain evidence="4 5">DC5</strain>
    </source>
</reference>
<proteinExistence type="predicted"/>
<feature type="domain" description="CBS" evidence="3">
    <location>
        <begin position="7"/>
        <end position="63"/>
    </location>
</feature>
<accession>A0A0A0ID49</accession>
<evidence type="ECO:0000313" key="4">
    <source>
        <dbReference type="EMBL" id="KGM98862.1"/>
    </source>
</evidence>